<keyword evidence="9" id="KW-0539">Nucleus</keyword>
<dbReference type="GO" id="GO:0031262">
    <property type="term" value="C:Ndc80 complex"/>
    <property type="evidence" value="ECO:0007669"/>
    <property type="project" value="InterPro"/>
</dbReference>
<comment type="subcellular location">
    <subcellularLocation>
        <location evidence="2">Chromosome</location>
        <location evidence="2">Centromere</location>
        <location evidence="2">Kinetochore</location>
    </subcellularLocation>
    <subcellularLocation>
        <location evidence="1">Nucleus</location>
    </subcellularLocation>
</comment>
<proteinExistence type="inferred from homology"/>
<dbReference type="InterPro" id="IPR041112">
    <property type="entry name" value="Nuf2_DHR10-like"/>
</dbReference>
<dbReference type="InParanoid" id="K0KUU9"/>
<evidence type="ECO:0000259" key="13">
    <source>
        <dbReference type="Pfam" id="PF03800"/>
    </source>
</evidence>
<evidence type="ECO:0000256" key="4">
    <source>
        <dbReference type="ARBA" id="ARBA00022454"/>
    </source>
</evidence>
<dbReference type="InterPro" id="IPR038275">
    <property type="entry name" value="Nuf2_N_sf"/>
</dbReference>
<organism evidence="15 16">
    <name type="scientific">Wickerhamomyces ciferrii (strain ATCC 14091 / BCRC 22168 / CBS 111 / JCM 3599 / NBRC 0793 / NRRL Y-1031 F-60-10)</name>
    <name type="common">Yeast</name>
    <name type="synonym">Pichia ciferrii</name>
    <dbReference type="NCBI Taxonomy" id="1206466"/>
    <lineage>
        <taxon>Eukaryota</taxon>
        <taxon>Fungi</taxon>
        <taxon>Dikarya</taxon>
        <taxon>Ascomycota</taxon>
        <taxon>Saccharomycotina</taxon>
        <taxon>Saccharomycetes</taxon>
        <taxon>Phaffomycetales</taxon>
        <taxon>Wickerhamomycetaceae</taxon>
        <taxon>Wickerhamomyces</taxon>
    </lineage>
</organism>
<dbReference type="Pfam" id="PF18595">
    <property type="entry name" value="Nuf2_DHR10-like"/>
    <property type="match status" value="1"/>
</dbReference>
<keyword evidence="6" id="KW-0498">Mitosis</keyword>
<feature type="coiled-coil region" evidence="12">
    <location>
        <begin position="314"/>
        <end position="365"/>
    </location>
</feature>
<evidence type="ECO:0000256" key="5">
    <source>
        <dbReference type="ARBA" id="ARBA00022618"/>
    </source>
</evidence>
<dbReference type="InterPro" id="IPR005549">
    <property type="entry name" value="Kinetochore_Nuf2_N"/>
</dbReference>
<dbReference type="FunCoup" id="K0KUU9">
    <property type="interactions" value="343"/>
</dbReference>
<keyword evidence="7" id="KW-0995">Kinetochore</keyword>
<keyword evidence="16" id="KW-1185">Reference proteome</keyword>
<dbReference type="GO" id="GO:0051315">
    <property type="term" value="P:attachment of mitotic spindle microtubules to kinetochore"/>
    <property type="evidence" value="ECO:0007669"/>
    <property type="project" value="TreeGrafter"/>
</dbReference>
<accession>K0KUU9</accession>
<name>K0KUU9_WICCF</name>
<keyword evidence="8 12" id="KW-0175">Coiled coil</keyword>
<evidence type="ECO:0000256" key="10">
    <source>
        <dbReference type="ARBA" id="ARBA00023306"/>
    </source>
</evidence>
<feature type="domain" description="Kinetochore protein Nuf2 N-terminal" evidence="13">
    <location>
        <begin position="15"/>
        <end position="160"/>
    </location>
</feature>
<evidence type="ECO:0000256" key="8">
    <source>
        <dbReference type="ARBA" id="ARBA00023054"/>
    </source>
</evidence>
<dbReference type="PANTHER" id="PTHR21650">
    <property type="entry name" value="MEMBRALIN/KINETOCHORE PROTEIN NUF2"/>
    <property type="match status" value="1"/>
</dbReference>
<evidence type="ECO:0000256" key="12">
    <source>
        <dbReference type="SAM" id="Coils"/>
    </source>
</evidence>
<feature type="domain" description="Nuf2 DHR10-like" evidence="14">
    <location>
        <begin position="273"/>
        <end position="386"/>
    </location>
</feature>
<evidence type="ECO:0000256" key="3">
    <source>
        <dbReference type="ARBA" id="ARBA00005498"/>
    </source>
</evidence>
<dbReference type="Gene3D" id="1.10.418.60">
    <property type="entry name" value="Ncd80 complex, Nuf2 subunit"/>
    <property type="match status" value="1"/>
</dbReference>
<dbReference type="HOGENOM" id="CLU_025461_2_0_1"/>
<evidence type="ECO:0000256" key="11">
    <source>
        <dbReference type="ARBA" id="ARBA00023328"/>
    </source>
</evidence>
<dbReference type="GO" id="GO:0005634">
    <property type="term" value="C:nucleus"/>
    <property type="evidence" value="ECO:0007669"/>
    <property type="project" value="UniProtKB-SubCell"/>
</dbReference>
<evidence type="ECO:0000256" key="2">
    <source>
        <dbReference type="ARBA" id="ARBA00004629"/>
    </source>
</evidence>
<dbReference type="EMBL" id="CAIF01000169">
    <property type="protein sequence ID" value="CCH44943.1"/>
    <property type="molecule type" value="Genomic_DNA"/>
</dbReference>
<dbReference type="GO" id="GO:0051301">
    <property type="term" value="P:cell division"/>
    <property type="evidence" value="ECO:0007669"/>
    <property type="project" value="UniProtKB-KW"/>
</dbReference>
<keyword evidence="4" id="KW-0158">Chromosome</keyword>
<keyword evidence="11" id="KW-0137">Centromere</keyword>
<evidence type="ECO:0000256" key="7">
    <source>
        <dbReference type="ARBA" id="ARBA00022838"/>
    </source>
</evidence>
<sequence length="460" mass="55241">MSRQSSVRRQEIKTNDRFPSLDNHEIKLCLEQCDIFVTQDELDKPTSMFLQGLFQQFIEKYLGLSPIKIRQRQNSLLKNDINTDDYYTIDDEEQFNESLSLLSLSSLSFKFLQDCGVYDFTLNDLIKPDQKRVQRFLSAIINFARFRDEHLIDNEEIKYENNLKFDKFQRNLEENQNLKERIQILEKQNHGDGYLEELNSKQLLFEQELKNLRIIQENLSNEHLDYKLEKARLIKQLEDHNYLLLESKTQYEKMKNYIIESPDILTKILQDMNNSLNNDQQVLNDLELRSRKLGITIESFNIIKYDLTNCFKIIDELKIELNKEIKNKKNLNLIKEQIEESNLKFNDFNRKIQLIQRQIKSSEEKFNKTKNIRDDKYKEFDKKIDDYNDIYSKLITEKQINDQNLSSKQNYINSIEKKIYNLENSFKKEYDDTNLEIEKLNSHLKLYLNQIDEKINIPIV</sequence>
<reference evidence="15 16" key="1">
    <citation type="journal article" date="2012" name="Eukaryot. Cell">
        <title>Draft genome sequence of Wickerhamomyces ciferrii NRRL Y-1031 F-60-10.</title>
        <authorList>
            <person name="Schneider J."/>
            <person name="Andrea H."/>
            <person name="Blom J."/>
            <person name="Jaenicke S."/>
            <person name="Ruckert C."/>
            <person name="Schorsch C."/>
            <person name="Szczepanowski R."/>
            <person name="Farwick M."/>
            <person name="Goesmann A."/>
            <person name="Puhler A."/>
            <person name="Schaffer S."/>
            <person name="Tauch A."/>
            <person name="Kohler T."/>
            <person name="Brinkrolf K."/>
        </authorList>
    </citation>
    <scope>NUCLEOTIDE SEQUENCE [LARGE SCALE GENOMIC DNA]</scope>
    <source>
        <strain evidence="16">ATCC 14091 / BCRC 22168 / CBS 111 / JCM 3599 / NBRC 0793 / NRRL Y-1031 F-60-10</strain>
    </source>
</reference>
<feature type="coiled-coil region" evidence="12">
    <location>
        <begin position="168"/>
        <end position="215"/>
    </location>
</feature>
<dbReference type="Pfam" id="PF03800">
    <property type="entry name" value="Nuf2"/>
    <property type="match status" value="1"/>
</dbReference>
<evidence type="ECO:0000313" key="16">
    <source>
        <dbReference type="Proteomes" id="UP000009328"/>
    </source>
</evidence>
<dbReference type="STRING" id="1206466.K0KUU9"/>
<protein>
    <submittedName>
        <fullName evidence="15">Kinetochore protein nuf-2</fullName>
    </submittedName>
</protein>
<evidence type="ECO:0000256" key="9">
    <source>
        <dbReference type="ARBA" id="ARBA00023242"/>
    </source>
</evidence>
<dbReference type="eggNOG" id="KOG4438">
    <property type="taxonomic scope" value="Eukaryota"/>
</dbReference>
<keyword evidence="5" id="KW-0132">Cell division</keyword>
<dbReference type="GO" id="GO:0051383">
    <property type="term" value="P:kinetochore organization"/>
    <property type="evidence" value="ECO:0007669"/>
    <property type="project" value="TreeGrafter"/>
</dbReference>
<dbReference type="PANTHER" id="PTHR21650:SF2">
    <property type="entry name" value="KINETOCHORE PROTEIN NUF2"/>
    <property type="match status" value="1"/>
</dbReference>
<dbReference type="GO" id="GO:0045132">
    <property type="term" value="P:meiotic chromosome segregation"/>
    <property type="evidence" value="ECO:0007669"/>
    <property type="project" value="TreeGrafter"/>
</dbReference>
<dbReference type="AlphaFoldDB" id="K0KUU9"/>
<evidence type="ECO:0000259" key="14">
    <source>
        <dbReference type="Pfam" id="PF18595"/>
    </source>
</evidence>
<evidence type="ECO:0000256" key="6">
    <source>
        <dbReference type="ARBA" id="ARBA00022776"/>
    </source>
</evidence>
<evidence type="ECO:0000256" key="1">
    <source>
        <dbReference type="ARBA" id="ARBA00004123"/>
    </source>
</evidence>
<dbReference type="Proteomes" id="UP000009328">
    <property type="component" value="Unassembled WGS sequence"/>
</dbReference>
<comment type="similarity">
    <text evidence="3">Belongs to the NUF2 family.</text>
</comment>
<keyword evidence="10" id="KW-0131">Cell cycle</keyword>
<dbReference type="GO" id="GO:0007052">
    <property type="term" value="P:mitotic spindle organization"/>
    <property type="evidence" value="ECO:0007669"/>
    <property type="project" value="TreeGrafter"/>
</dbReference>
<evidence type="ECO:0000313" key="15">
    <source>
        <dbReference type="EMBL" id="CCH44943.1"/>
    </source>
</evidence>
<gene>
    <name evidence="15" type="ORF">BN7_4513</name>
</gene>
<dbReference type="GO" id="GO:0044877">
    <property type="term" value="F:protein-containing complex binding"/>
    <property type="evidence" value="ECO:0007669"/>
    <property type="project" value="TreeGrafter"/>
</dbReference>
<comment type="caution">
    <text evidence="15">The sequence shown here is derived from an EMBL/GenBank/DDBJ whole genome shotgun (WGS) entry which is preliminary data.</text>
</comment>